<keyword evidence="10" id="KW-1185">Reference proteome</keyword>
<dbReference type="Proteomes" id="UP000245080">
    <property type="component" value="Unassembled WGS sequence"/>
</dbReference>
<dbReference type="Pfam" id="PF09335">
    <property type="entry name" value="VTT_dom"/>
    <property type="match status" value="1"/>
</dbReference>
<dbReference type="InterPro" id="IPR032816">
    <property type="entry name" value="VTT_dom"/>
</dbReference>
<evidence type="ECO:0000313" key="10">
    <source>
        <dbReference type="Proteomes" id="UP000245080"/>
    </source>
</evidence>
<keyword evidence="3 7" id="KW-1003">Cell membrane</keyword>
<comment type="similarity">
    <text evidence="2 7">Belongs to the DedA family.</text>
</comment>
<keyword evidence="4 7" id="KW-0812">Transmembrane</keyword>
<organism evidence="9 10">
    <name type="scientific">Levilactobacillus bambusae</name>
    <dbReference type="NCBI Taxonomy" id="2024736"/>
    <lineage>
        <taxon>Bacteria</taxon>
        <taxon>Bacillati</taxon>
        <taxon>Bacillota</taxon>
        <taxon>Bacilli</taxon>
        <taxon>Lactobacillales</taxon>
        <taxon>Lactobacillaceae</taxon>
        <taxon>Levilactobacillus</taxon>
    </lineage>
</organism>
<accession>A0A2V1N1W2</accession>
<protein>
    <recommendedName>
        <fullName evidence="8">VTT domain-containing protein</fullName>
    </recommendedName>
</protein>
<dbReference type="InterPro" id="IPR032818">
    <property type="entry name" value="DedA-like"/>
</dbReference>
<reference evidence="9 10" key="1">
    <citation type="journal article" date="2018" name="Int. J. Syst. Evol. Microbiol.">
        <title>Lactobacillus bambusae sp. nov., isolated from a traditional fermented Ma-bamboo shoots of Taiwan.</title>
        <authorList>
            <person name="Wang L.-T."/>
        </authorList>
    </citation>
    <scope>NUCLEOTIDE SEQUENCE [LARGE SCALE GENOMIC DNA]</scope>
    <source>
        <strain evidence="9 10">BS-W1</strain>
    </source>
</reference>
<evidence type="ECO:0000313" key="9">
    <source>
        <dbReference type="EMBL" id="PWG00250.1"/>
    </source>
</evidence>
<evidence type="ECO:0000256" key="5">
    <source>
        <dbReference type="ARBA" id="ARBA00022989"/>
    </source>
</evidence>
<comment type="subcellular location">
    <subcellularLocation>
        <location evidence="1 7">Cell membrane</location>
        <topology evidence="1 7">Multi-pass membrane protein</topology>
    </subcellularLocation>
</comment>
<feature type="transmembrane region" description="Helical" evidence="7">
    <location>
        <begin position="160"/>
        <end position="179"/>
    </location>
</feature>
<evidence type="ECO:0000256" key="3">
    <source>
        <dbReference type="ARBA" id="ARBA00022475"/>
    </source>
</evidence>
<dbReference type="OrthoDB" id="2146549at2"/>
<feature type="transmembrane region" description="Helical" evidence="7">
    <location>
        <begin position="73"/>
        <end position="94"/>
    </location>
</feature>
<dbReference type="EMBL" id="QCXQ01000002">
    <property type="protein sequence ID" value="PWG00250.1"/>
    <property type="molecule type" value="Genomic_DNA"/>
</dbReference>
<dbReference type="AlphaFoldDB" id="A0A2V1N1W2"/>
<sequence>MPEITTIVERIIRFCSDPMDYLVPLTNAIGPWIYVFLFALMFIECANLLFSFLPGQVLFFALGSLSARPDSKLEVWLLIIILTAAVGLGGMVKYQNGESILQRKWFKKLFPQNKVNDVLNQFQHHEKRSLTLGQFMPWVGTLAPTFAGASRMNWKLFQRYNWVGAVLWVGICTLVGYFFGHSLFVQHYFVYIMFLVIFLPTLTDKLFKQLENKVKANKQKD</sequence>
<keyword evidence="5 7" id="KW-1133">Transmembrane helix</keyword>
<dbReference type="GO" id="GO:0005886">
    <property type="term" value="C:plasma membrane"/>
    <property type="evidence" value="ECO:0007669"/>
    <property type="project" value="UniProtKB-SubCell"/>
</dbReference>
<proteinExistence type="inferred from homology"/>
<evidence type="ECO:0000256" key="2">
    <source>
        <dbReference type="ARBA" id="ARBA00010792"/>
    </source>
</evidence>
<evidence type="ECO:0000256" key="7">
    <source>
        <dbReference type="RuleBase" id="RU367016"/>
    </source>
</evidence>
<evidence type="ECO:0000256" key="4">
    <source>
        <dbReference type="ARBA" id="ARBA00022692"/>
    </source>
</evidence>
<evidence type="ECO:0000256" key="1">
    <source>
        <dbReference type="ARBA" id="ARBA00004651"/>
    </source>
</evidence>
<feature type="domain" description="VTT" evidence="8">
    <location>
        <begin position="53"/>
        <end position="177"/>
    </location>
</feature>
<evidence type="ECO:0000259" key="8">
    <source>
        <dbReference type="Pfam" id="PF09335"/>
    </source>
</evidence>
<gene>
    <name evidence="9" type="ORF">DCM90_04765</name>
</gene>
<comment type="caution">
    <text evidence="9">The sequence shown here is derived from an EMBL/GenBank/DDBJ whole genome shotgun (WGS) entry which is preliminary data.</text>
</comment>
<keyword evidence="6 7" id="KW-0472">Membrane</keyword>
<dbReference type="PANTHER" id="PTHR30353:SF0">
    <property type="entry name" value="TRANSMEMBRANE PROTEIN"/>
    <property type="match status" value="1"/>
</dbReference>
<evidence type="ECO:0000256" key="6">
    <source>
        <dbReference type="ARBA" id="ARBA00023136"/>
    </source>
</evidence>
<dbReference type="PANTHER" id="PTHR30353">
    <property type="entry name" value="INNER MEMBRANE PROTEIN DEDA-RELATED"/>
    <property type="match status" value="1"/>
</dbReference>
<dbReference type="RefSeq" id="WP_109250197.1">
    <property type="nucleotide sequence ID" value="NZ_QCXQ01000002.1"/>
</dbReference>
<feature type="transmembrane region" description="Helical" evidence="7">
    <location>
        <begin position="32"/>
        <end position="53"/>
    </location>
</feature>
<feature type="transmembrane region" description="Helical" evidence="7">
    <location>
        <begin position="185"/>
        <end position="203"/>
    </location>
</feature>
<name>A0A2V1N1W2_9LACO</name>